<dbReference type="InterPro" id="IPR002318">
    <property type="entry name" value="Ala-tRNA-lgiase_IIc"/>
</dbReference>
<dbReference type="Pfam" id="PF02272">
    <property type="entry name" value="DHHA1"/>
    <property type="match status" value="1"/>
</dbReference>
<dbReference type="GO" id="GO:0008270">
    <property type="term" value="F:zinc ion binding"/>
    <property type="evidence" value="ECO:0007669"/>
    <property type="project" value="UniProtKB-UniRule"/>
</dbReference>
<comment type="cofactor">
    <cofactor evidence="11">
        <name>Zn(2+)</name>
        <dbReference type="ChEBI" id="CHEBI:29105"/>
    </cofactor>
    <text evidence="11">Binds 1 zinc ion per subunit.</text>
</comment>
<dbReference type="InterPro" id="IPR023033">
    <property type="entry name" value="Ala_tRNA_ligase_euk/bac"/>
</dbReference>
<keyword evidence="2 11" id="KW-0820">tRNA-binding</keyword>
<dbReference type="EC" id="6.1.1.7" evidence="11"/>
<evidence type="ECO:0000256" key="10">
    <source>
        <dbReference type="ARBA" id="ARBA00023146"/>
    </source>
</evidence>
<dbReference type="GO" id="GO:0002161">
    <property type="term" value="F:aminoacyl-tRNA deacylase activity"/>
    <property type="evidence" value="ECO:0007669"/>
    <property type="project" value="TreeGrafter"/>
</dbReference>
<evidence type="ECO:0000256" key="6">
    <source>
        <dbReference type="ARBA" id="ARBA00022833"/>
    </source>
</evidence>
<proteinExistence type="inferred from homology"/>
<dbReference type="InterPro" id="IPR003156">
    <property type="entry name" value="DHHA1_dom"/>
</dbReference>
<dbReference type="SUPFAM" id="SSF50447">
    <property type="entry name" value="Translation proteins"/>
    <property type="match status" value="1"/>
</dbReference>
<dbReference type="GO" id="GO:0005829">
    <property type="term" value="C:cytosol"/>
    <property type="evidence" value="ECO:0007669"/>
    <property type="project" value="TreeGrafter"/>
</dbReference>
<keyword evidence="11" id="KW-0963">Cytoplasm</keyword>
<dbReference type="InterPro" id="IPR012947">
    <property type="entry name" value="tRNA_SAD"/>
</dbReference>
<gene>
    <name evidence="11" type="primary">alaS</name>
    <name evidence="12" type="ORF">C0V70_00805</name>
</gene>
<dbReference type="Gene3D" id="3.30.54.20">
    <property type="match status" value="1"/>
</dbReference>
<evidence type="ECO:0000256" key="2">
    <source>
        <dbReference type="ARBA" id="ARBA00022555"/>
    </source>
</evidence>
<dbReference type="OrthoDB" id="5287137at2"/>
<keyword evidence="7 11" id="KW-0067">ATP-binding</keyword>
<comment type="domain">
    <text evidence="11">Consists of three domains; the N-terminal catalytic domain, the editing domain and the C-terminal C-Ala domain. The editing domain removes incorrectly charged amino acids, while the C-Ala domain, along with tRNA(Ala), serves as a bridge to cooperatively bring together the editing and aminoacylation centers thus stimulating deacylation of misacylated tRNAs.</text>
</comment>
<comment type="subcellular location">
    <subcellularLocation>
        <location evidence="11">Cytoplasm</location>
    </subcellularLocation>
</comment>
<dbReference type="SUPFAM" id="SSF55186">
    <property type="entry name" value="ThrRS/AlaRS common domain"/>
    <property type="match status" value="1"/>
</dbReference>
<dbReference type="SUPFAM" id="SSF55681">
    <property type="entry name" value="Class II aaRS and biotin synthetases"/>
    <property type="match status" value="1"/>
</dbReference>
<dbReference type="Gene3D" id="6.10.250.550">
    <property type="match status" value="1"/>
</dbReference>
<dbReference type="InterPro" id="IPR009000">
    <property type="entry name" value="Transl_B-barrel_sf"/>
</dbReference>
<dbReference type="InterPro" id="IPR050058">
    <property type="entry name" value="Ala-tRNA_ligase"/>
</dbReference>
<dbReference type="Gene3D" id="3.10.310.40">
    <property type="match status" value="1"/>
</dbReference>
<dbReference type="GO" id="GO:0000049">
    <property type="term" value="F:tRNA binding"/>
    <property type="evidence" value="ECO:0007669"/>
    <property type="project" value="UniProtKB-KW"/>
</dbReference>
<dbReference type="GO" id="GO:0005524">
    <property type="term" value="F:ATP binding"/>
    <property type="evidence" value="ECO:0007669"/>
    <property type="project" value="UniProtKB-UniRule"/>
</dbReference>
<dbReference type="InterPro" id="IPR045864">
    <property type="entry name" value="aa-tRNA-synth_II/BPL/LPL"/>
</dbReference>
<dbReference type="AlphaFoldDB" id="A0A2K9NMD2"/>
<protein>
    <recommendedName>
        <fullName evidence="11">Alanine--tRNA ligase</fullName>
        <ecNumber evidence="11">6.1.1.7</ecNumber>
    </recommendedName>
    <alternativeName>
        <fullName evidence="11">Alanyl-tRNA synthetase</fullName>
        <shortName evidence="11">AlaRS</shortName>
    </alternativeName>
</protein>
<evidence type="ECO:0000313" key="12">
    <source>
        <dbReference type="EMBL" id="AUN96669.1"/>
    </source>
</evidence>
<comment type="function">
    <text evidence="11">Catalyzes the attachment of alanine to tRNA(Ala) in a two-step reaction: alanine is first activated by ATP to form Ala-AMP and then transferred to the acceptor end of tRNA(Ala). Also edits incorrectly charged Ser-tRNA(Ala) and Gly-tRNA(Ala) via its editing domain.</text>
</comment>
<evidence type="ECO:0000313" key="13">
    <source>
        <dbReference type="Proteomes" id="UP000235584"/>
    </source>
</evidence>
<evidence type="ECO:0000256" key="3">
    <source>
        <dbReference type="ARBA" id="ARBA00022598"/>
    </source>
</evidence>
<sequence>METKLTGQQIREKFATYFAKKSHEKVASSSLIPHNDKTLLFCNAGMNQFKDYFTGKAVATNKRAVSIQKCVRAGGKHNDLENVGHTARHHTFFEMLGNFSFGDYFKEDAIKFAWEFLTEELKIPKEKLYVTVHYSDDEARALWKKVAGLTDERIFNKGDKDNFWEMGEYGPCGPCSEIFFDHGEEYTDTTLVRQDPNDLLEDEKRYVEIWNLVFMQFEKTPEGKFSLPKPSIDTGAGLERVAAALQGVYNNYNTDIFAPIMRKIEEVSGKKYEPNSKDEKTKAAFRVVADHIRSATMLITDGAIPSNEGRGYVLRRIIRRAVKYLNELGVKEVSFYKLIPAVFESLGAEYPQNAANAELAVKLLELEERKFRETLENGLKYLHEALAKEVTNKIFSGKAAFRLYDTFGFPVDLTEMYLADQGIALDHEGFEKAMKEQKELSKKSWKGGLDNSDKVFHAVKEKNGATNFVGYDKLEVEAKLVDVIDMGEAKGLVFDTTSFYGESGGQVGDIGVVKAGKNILAHIDDTQKPVDGLHVHISKDADALEVGKSYTLSVDAHTRALTMRNHSATHLLQSALIKVLGAHVKQAGSVVTSEKLRFDFTHLQAMTKEEIQKVEDLVNQEIQKAHSVSADHMSMDEAQKKGAMALFGEKYGNVVRVLTMGDFSTELCGGTHVRNTGDIGLITILSESSLATGVRRIEATTSETAVNYLSHRSNLLKKVEGMFMDKEERALAKLENLFKDLKDKQKEIEALKDKIMASESKDLFSNVENIGGVDVAIVEAPADSDLRKLSDMFVSKFQNGAVVLYNTSGDKATVLVRATKGVSKLNAGDALKEILSVVNGRGGGKPDMAQGSGDASLLAKIAPQAKTVLKSKLG</sequence>
<dbReference type="CDD" id="cd00673">
    <property type="entry name" value="AlaRS_core"/>
    <property type="match status" value="1"/>
</dbReference>
<evidence type="ECO:0000256" key="8">
    <source>
        <dbReference type="ARBA" id="ARBA00022884"/>
    </source>
</evidence>
<feature type="binding site" evidence="11">
    <location>
        <position position="668"/>
    </location>
    <ligand>
        <name>Zn(2+)</name>
        <dbReference type="ChEBI" id="CHEBI:29105"/>
    </ligand>
</feature>
<dbReference type="PROSITE" id="PS50860">
    <property type="entry name" value="AA_TRNA_LIGASE_II_ALA"/>
    <property type="match status" value="1"/>
</dbReference>
<keyword evidence="6 11" id="KW-0862">Zinc</keyword>
<evidence type="ECO:0000256" key="11">
    <source>
        <dbReference type="HAMAP-Rule" id="MF_00036"/>
    </source>
</evidence>
<dbReference type="PRINTS" id="PR00980">
    <property type="entry name" value="TRNASYNTHALA"/>
</dbReference>
<keyword evidence="10 11" id="KW-0030">Aminoacyl-tRNA synthetase</keyword>
<dbReference type="FunFam" id="3.30.930.10:FF:000004">
    <property type="entry name" value="Alanine--tRNA ligase"/>
    <property type="match status" value="1"/>
</dbReference>
<feature type="binding site" evidence="11">
    <location>
        <position position="570"/>
    </location>
    <ligand>
        <name>Zn(2+)</name>
        <dbReference type="ChEBI" id="CHEBI:29105"/>
    </ligand>
</feature>
<keyword evidence="13" id="KW-1185">Reference proteome</keyword>
<dbReference type="InterPro" id="IPR018164">
    <property type="entry name" value="Ala-tRNA-synth_IIc_N"/>
</dbReference>
<organism evidence="12 13">
    <name type="scientific">Bacteriovorax stolpii</name>
    <name type="common">Bdellovibrio stolpii</name>
    <dbReference type="NCBI Taxonomy" id="960"/>
    <lineage>
        <taxon>Bacteria</taxon>
        <taxon>Pseudomonadati</taxon>
        <taxon>Bdellovibrionota</taxon>
        <taxon>Bacteriovoracia</taxon>
        <taxon>Bacteriovoracales</taxon>
        <taxon>Bacteriovoracaceae</taxon>
        <taxon>Bacteriovorax</taxon>
    </lineage>
</organism>
<dbReference type="FunFam" id="3.30.54.20:FF:000001">
    <property type="entry name" value="Alanine--tRNA ligase"/>
    <property type="match status" value="1"/>
</dbReference>
<feature type="binding site" evidence="11">
    <location>
        <position position="672"/>
    </location>
    <ligand>
        <name>Zn(2+)</name>
        <dbReference type="ChEBI" id="CHEBI:29105"/>
    </ligand>
</feature>
<dbReference type="NCBIfam" id="TIGR00344">
    <property type="entry name" value="alaS"/>
    <property type="match status" value="1"/>
</dbReference>
<dbReference type="RefSeq" id="WP_102241964.1">
    <property type="nucleotide sequence ID" value="NZ_CP025704.1"/>
</dbReference>
<evidence type="ECO:0000256" key="5">
    <source>
        <dbReference type="ARBA" id="ARBA00022741"/>
    </source>
</evidence>
<accession>A0A2K9NMD2</accession>
<dbReference type="HAMAP" id="MF_00036_B">
    <property type="entry name" value="Ala_tRNA_synth_B"/>
    <property type="match status" value="1"/>
</dbReference>
<keyword evidence="4 11" id="KW-0479">Metal-binding</keyword>
<dbReference type="GO" id="GO:0006419">
    <property type="term" value="P:alanyl-tRNA aminoacylation"/>
    <property type="evidence" value="ECO:0007669"/>
    <property type="project" value="UniProtKB-UniRule"/>
</dbReference>
<dbReference type="Pfam" id="PF07973">
    <property type="entry name" value="tRNA_SAD"/>
    <property type="match status" value="1"/>
</dbReference>
<keyword evidence="5 11" id="KW-0547">Nucleotide-binding</keyword>
<evidence type="ECO:0000256" key="4">
    <source>
        <dbReference type="ARBA" id="ARBA00022723"/>
    </source>
</evidence>
<dbReference type="Pfam" id="PF01411">
    <property type="entry name" value="tRNA-synt_2c"/>
    <property type="match status" value="1"/>
</dbReference>
<keyword evidence="3 11" id="KW-0436">Ligase</keyword>
<evidence type="ECO:0000256" key="1">
    <source>
        <dbReference type="ARBA" id="ARBA00008226"/>
    </source>
</evidence>
<dbReference type="Gene3D" id="2.40.30.130">
    <property type="match status" value="1"/>
</dbReference>
<dbReference type="Gene3D" id="3.30.980.10">
    <property type="entry name" value="Threonyl-trna Synthetase, Chain A, domain 2"/>
    <property type="match status" value="1"/>
</dbReference>
<keyword evidence="9 11" id="KW-0648">Protein biosynthesis</keyword>
<dbReference type="GO" id="GO:0004813">
    <property type="term" value="F:alanine-tRNA ligase activity"/>
    <property type="evidence" value="ECO:0007669"/>
    <property type="project" value="UniProtKB-UniRule"/>
</dbReference>
<name>A0A2K9NMD2_BACTC</name>
<dbReference type="EMBL" id="CP025704">
    <property type="protein sequence ID" value="AUN96669.1"/>
    <property type="molecule type" value="Genomic_DNA"/>
</dbReference>
<feature type="binding site" evidence="11">
    <location>
        <position position="566"/>
    </location>
    <ligand>
        <name>Zn(2+)</name>
        <dbReference type="ChEBI" id="CHEBI:29105"/>
    </ligand>
</feature>
<evidence type="ECO:0000256" key="9">
    <source>
        <dbReference type="ARBA" id="ARBA00022917"/>
    </source>
</evidence>
<reference evidence="12 13" key="1">
    <citation type="submission" date="2018-01" db="EMBL/GenBank/DDBJ databases">
        <title>Complete genome sequence of Bacteriovorax stolpii DSM12778.</title>
        <authorList>
            <person name="Tang B."/>
            <person name="Chang J."/>
        </authorList>
    </citation>
    <scope>NUCLEOTIDE SEQUENCE [LARGE SCALE GENOMIC DNA]</scope>
    <source>
        <strain evidence="12 13">DSM 12778</strain>
    </source>
</reference>
<dbReference type="KEGG" id="bsto:C0V70_00805"/>
<dbReference type="PANTHER" id="PTHR11777:SF9">
    <property type="entry name" value="ALANINE--TRNA LIGASE, CYTOPLASMIC"/>
    <property type="match status" value="1"/>
</dbReference>
<dbReference type="SMART" id="SM00863">
    <property type="entry name" value="tRNA_SAD"/>
    <property type="match status" value="1"/>
</dbReference>
<dbReference type="GO" id="GO:0045892">
    <property type="term" value="P:negative regulation of DNA-templated transcription"/>
    <property type="evidence" value="ECO:0007669"/>
    <property type="project" value="TreeGrafter"/>
</dbReference>
<dbReference type="PANTHER" id="PTHR11777">
    <property type="entry name" value="ALANYL-TRNA SYNTHETASE"/>
    <property type="match status" value="1"/>
</dbReference>
<dbReference type="InterPro" id="IPR018163">
    <property type="entry name" value="Thr/Ala-tRNA-synth_IIc_edit"/>
</dbReference>
<dbReference type="InterPro" id="IPR018165">
    <property type="entry name" value="Ala-tRNA-synth_IIc_core"/>
</dbReference>
<dbReference type="Gene3D" id="3.30.930.10">
    <property type="entry name" value="Bira Bifunctional Protein, Domain 2"/>
    <property type="match status" value="1"/>
</dbReference>
<dbReference type="Proteomes" id="UP000235584">
    <property type="component" value="Chromosome"/>
</dbReference>
<dbReference type="SUPFAM" id="SSF101353">
    <property type="entry name" value="Putative anticodon-binding domain of alanyl-tRNA synthetase (AlaRS)"/>
    <property type="match status" value="1"/>
</dbReference>
<evidence type="ECO:0000256" key="7">
    <source>
        <dbReference type="ARBA" id="ARBA00022840"/>
    </source>
</evidence>
<comment type="similarity">
    <text evidence="1 11">Belongs to the class-II aminoacyl-tRNA synthetase family.</text>
</comment>
<keyword evidence="8 11" id="KW-0694">RNA-binding</keyword>
<dbReference type="FunFam" id="3.30.980.10:FF:000004">
    <property type="entry name" value="Alanine--tRNA ligase, cytoplasmic"/>
    <property type="match status" value="1"/>
</dbReference>
<dbReference type="InterPro" id="IPR018162">
    <property type="entry name" value="Ala-tRNA-ligase_IIc_anticod-bd"/>
</dbReference>
<dbReference type="FunFam" id="3.10.310.40:FF:000001">
    <property type="entry name" value="Alanine--tRNA ligase"/>
    <property type="match status" value="1"/>
</dbReference>
<comment type="catalytic activity">
    <reaction evidence="11">
        <text>tRNA(Ala) + L-alanine + ATP = L-alanyl-tRNA(Ala) + AMP + diphosphate</text>
        <dbReference type="Rhea" id="RHEA:12540"/>
        <dbReference type="Rhea" id="RHEA-COMP:9657"/>
        <dbReference type="Rhea" id="RHEA-COMP:9923"/>
        <dbReference type="ChEBI" id="CHEBI:30616"/>
        <dbReference type="ChEBI" id="CHEBI:33019"/>
        <dbReference type="ChEBI" id="CHEBI:57972"/>
        <dbReference type="ChEBI" id="CHEBI:78442"/>
        <dbReference type="ChEBI" id="CHEBI:78497"/>
        <dbReference type="ChEBI" id="CHEBI:456215"/>
        <dbReference type="EC" id="6.1.1.7"/>
    </reaction>
</comment>